<reference evidence="2 3" key="1">
    <citation type="journal article" date="2013" name="Antonie Van Leeuwenhoek">
        <title>Echinimonas agarilytica gen. nov., sp. nov., a new gammaproteobacterium isolated from the sea urchin Strongylocentrotus intermedius.</title>
        <authorList>
            <person name="Nedashkovskaya O.I."/>
            <person name="Stenkova A.M."/>
            <person name="Zhukova N.V."/>
            <person name="Van Trappen S."/>
            <person name="Lee J.S."/>
            <person name="Kim S.B."/>
        </authorList>
    </citation>
    <scope>NUCLEOTIDE SEQUENCE [LARGE SCALE GENOMIC DNA]</scope>
    <source>
        <strain evidence="2 3">KMM 6351</strain>
    </source>
</reference>
<dbReference type="AlphaFoldDB" id="A0AA41W661"/>
<dbReference type="PIRSF" id="PIRSF031679">
    <property type="entry name" value="Mtase_Alr7345_prd"/>
    <property type="match status" value="1"/>
</dbReference>
<dbReference type="RefSeq" id="WP_251260790.1">
    <property type="nucleotide sequence ID" value="NZ_JAMQGP010000002.1"/>
</dbReference>
<evidence type="ECO:0000313" key="2">
    <source>
        <dbReference type="EMBL" id="MCM2679431.1"/>
    </source>
</evidence>
<keyword evidence="3" id="KW-1185">Reference proteome</keyword>
<dbReference type="SUPFAM" id="SSF53335">
    <property type="entry name" value="S-adenosyl-L-methionine-dependent methyltransferases"/>
    <property type="match status" value="1"/>
</dbReference>
<gene>
    <name evidence="2" type="ORF">NAF29_07070</name>
</gene>
<dbReference type="EMBL" id="JAMQGP010000002">
    <property type="protein sequence ID" value="MCM2679431.1"/>
    <property type="molecule type" value="Genomic_DNA"/>
</dbReference>
<comment type="caution">
    <text evidence="2">The sequence shown here is derived from an EMBL/GenBank/DDBJ whole genome shotgun (WGS) entry which is preliminary data.</text>
</comment>
<evidence type="ECO:0008006" key="4">
    <source>
        <dbReference type="Google" id="ProtNLM"/>
    </source>
</evidence>
<protein>
    <recommendedName>
        <fullName evidence="4">Methyltransferase</fullName>
    </recommendedName>
</protein>
<dbReference type="InterPro" id="IPR016980">
    <property type="entry name" value="S-AdoMet-dep_MeTrfase_Alr7345"/>
</dbReference>
<name>A0AA41W661_9GAMM</name>
<evidence type="ECO:0000313" key="3">
    <source>
        <dbReference type="Proteomes" id="UP001165393"/>
    </source>
</evidence>
<organism evidence="2 3">
    <name type="scientific">Echinimonas agarilytica</name>
    <dbReference type="NCBI Taxonomy" id="1215918"/>
    <lineage>
        <taxon>Bacteria</taxon>
        <taxon>Pseudomonadati</taxon>
        <taxon>Pseudomonadota</taxon>
        <taxon>Gammaproteobacteria</taxon>
        <taxon>Alteromonadales</taxon>
        <taxon>Echinimonadaceae</taxon>
        <taxon>Echinimonas</taxon>
    </lineage>
</organism>
<feature type="chain" id="PRO_5041276812" description="Methyltransferase" evidence="1">
    <location>
        <begin position="23"/>
        <end position="274"/>
    </location>
</feature>
<sequence>MKLNMMTVAALVLGTITFNATANKQLDDIIADQRREAQSVRDEYRHPVQTLDFFGVKQTDTVIELWPGGGWYTSILAPYLKDNGQLVAANFKVNGADLGNKREAYFAKAGQRFIDKVEQHKDWWGPLKIIEFAPPEMSKLGADNSADVVLTFRNLHNWHGNGGTDEVFAAAYAVLKPGGVFGVVEHRGKVGITSDEIAKSGYMNEDETIAMAKAAGFQLTASSEINANAKDTKDHPKGVWTLPPSLRLKDQDKDKYLEIGESDRMTLKFVKPAL</sequence>
<dbReference type="Gene3D" id="3.40.50.150">
    <property type="entry name" value="Vaccinia Virus protein VP39"/>
    <property type="match status" value="1"/>
</dbReference>
<evidence type="ECO:0000256" key="1">
    <source>
        <dbReference type="SAM" id="SignalP"/>
    </source>
</evidence>
<dbReference type="InterPro" id="IPR029063">
    <property type="entry name" value="SAM-dependent_MTases_sf"/>
</dbReference>
<dbReference type="Proteomes" id="UP001165393">
    <property type="component" value="Unassembled WGS sequence"/>
</dbReference>
<keyword evidence="1" id="KW-0732">Signal</keyword>
<accession>A0AA41W661</accession>
<proteinExistence type="predicted"/>
<feature type="signal peptide" evidence="1">
    <location>
        <begin position="1"/>
        <end position="22"/>
    </location>
</feature>